<protein>
    <submittedName>
        <fullName evidence="1">Uncharacterized protein</fullName>
    </submittedName>
</protein>
<proteinExistence type="predicted"/>
<evidence type="ECO:0000313" key="2">
    <source>
        <dbReference type="Proteomes" id="UP000245626"/>
    </source>
</evidence>
<dbReference type="Proteomes" id="UP000245626">
    <property type="component" value="Unassembled WGS sequence"/>
</dbReference>
<gene>
    <name evidence="1" type="ORF">IE53DRAFT_137807</name>
</gene>
<reference evidence="1 2" key="1">
    <citation type="journal article" date="2018" name="Mol. Biol. Evol.">
        <title>Broad Genomic Sampling Reveals a Smut Pathogenic Ancestry of the Fungal Clade Ustilaginomycotina.</title>
        <authorList>
            <person name="Kijpornyongpan T."/>
            <person name="Mondo S.J."/>
            <person name="Barry K."/>
            <person name="Sandor L."/>
            <person name="Lee J."/>
            <person name="Lipzen A."/>
            <person name="Pangilinan J."/>
            <person name="LaButti K."/>
            <person name="Hainaut M."/>
            <person name="Henrissat B."/>
            <person name="Grigoriev I.V."/>
            <person name="Spatafora J.W."/>
            <person name="Aime M.C."/>
        </authorList>
    </citation>
    <scope>NUCLEOTIDE SEQUENCE [LARGE SCALE GENOMIC DNA]</scope>
    <source>
        <strain evidence="1 2">SA 807</strain>
    </source>
</reference>
<name>A0ACD0NUU1_9BASI</name>
<organism evidence="1 2">
    <name type="scientific">Violaceomyces palustris</name>
    <dbReference type="NCBI Taxonomy" id="1673888"/>
    <lineage>
        <taxon>Eukaryota</taxon>
        <taxon>Fungi</taxon>
        <taxon>Dikarya</taxon>
        <taxon>Basidiomycota</taxon>
        <taxon>Ustilaginomycotina</taxon>
        <taxon>Ustilaginomycetes</taxon>
        <taxon>Violaceomycetales</taxon>
        <taxon>Violaceomycetaceae</taxon>
        <taxon>Violaceomyces</taxon>
    </lineage>
</organism>
<keyword evidence="2" id="KW-1185">Reference proteome</keyword>
<accession>A0ACD0NUU1</accession>
<evidence type="ECO:0000313" key="1">
    <source>
        <dbReference type="EMBL" id="PWN49561.1"/>
    </source>
</evidence>
<dbReference type="EMBL" id="KZ820033">
    <property type="protein sequence ID" value="PWN49561.1"/>
    <property type="molecule type" value="Genomic_DNA"/>
</dbReference>
<sequence length="80" mass="9297">MSICAWREFHRHFPPLLLHHTRLHNPILVSDMLSHARLHGFILVIIVGGKKVNGRPSIHSLHPPFPFPTLRRDKQMILTL</sequence>